<dbReference type="Pfam" id="PF13787">
    <property type="entry name" value="HXXEE"/>
    <property type="match status" value="1"/>
</dbReference>
<protein>
    <recommendedName>
        <fullName evidence="4">HXXEE domain-containing protein</fullName>
    </recommendedName>
</protein>
<name>A0A1G7TSC9_9BACL</name>
<dbReference type="RefSeq" id="WP_245742698.1">
    <property type="nucleotide sequence ID" value="NZ_FNBG01000039.1"/>
</dbReference>
<evidence type="ECO:0000313" key="3">
    <source>
        <dbReference type="Proteomes" id="UP000198972"/>
    </source>
</evidence>
<gene>
    <name evidence="2" type="ORF">SAMN04488542_13913</name>
</gene>
<feature type="transmembrane region" description="Helical" evidence="1">
    <location>
        <begin position="152"/>
        <end position="170"/>
    </location>
</feature>
<dbReference type="STRING" id="670482.SAMN04488542_13913"/>
<keyword evidence="1" id="KW-1133">Transmembrane helix</keyword>
<accession>A0A1G7TSC9</accession>
<sequence length="179" mass="20932">MIEFLNDHINLVSLLWLFPITFMFHDFEEIITIEKWIKRHGEHVKSSVPRFAQKLYNSSFRMNTLHFAKDVLWVYSLIVTVTVLAVFFQFYLPFLATLHVYFFHVFTHAGQSIFLRKYTPGVITAVLPVLPYSLYAYYRLFSDGVVTSQDLTWSLILMVILLPVALTLLIKGRKGYLTS</sequence>
<keyword evidence="3" id="KW-1185">Reference proteome</keyword>
<proteinExistence type="predicted"/>
<keyword evidence="1" id="KW-0812">Transmembrane</keyword>
<organism evidence="2 3">
    <name type="scientific">Fontibacillus panacisegetis</name>
    <dbReference type="NCBI Taxonomy" id="670482"/>
    <lineage>
        <taxon>Bacteria</taxon>
        <taxon>Bacillati</taxon>
        <taxon>Bacillota</taxon>
        <taxon>Bacilli</taxon>
        <taxon>Bacillales</taxon>
        <taxon>Paenibacillaceae</taxon>
        <taxon>Fontibacillus</taxon>
    </lineage>
</organism>
<feature type="transmembrane region" description="Helical" evidence="1">
    <location>
        <begin position="71"/>
        <end position="92"/>
    </location>
</feature>
<reference evidence="2 3" key="1">
    <citation type="submission" date="2016-10" db="EMBL/GenBank/DDBJ databases">
        <authorList>
            <person name="de Groot N.N."/>
        </authorList>
    </citation>
    <scope>NUCLEOTIDE SEQUENCE [LARGE SCALE GENOMIC DNA]</scope>
    <source>
        <strain evidence="2 3">DSM 28129</strain>
    </source>
</reference>
<dbReference type="InterPro" id="IPR025671">
    <property type="entry name" value="HXXEE"/>
</dbReference>
<dbReference type="EMBL" id="FNBG01000039">
    <property type="protein sequence ID" value="SDG38253.1"/>
    <property type="molecule type" value="Genomic_DNA"/>
</dbReference>
<evidence type="ECO:0000313" key="2">
    <source>
        <dbReference type="EMBL" id="SDG38253.1"/>
    </source>
</evidence>
<keyword evidence="1" id="KW-0472">Membrane</keyword>
<feature type="transmembrane region" description="Helical" evidence="1">
    <location>
        <begin position="98"/>
        <end position="115"/>
    </location>
</feature>
<evidence type="ECO:0000256" key="1">
    <source>
        <dbReference type="SAM" id="Phobius"/>
    </source>
</evidence>
<dbReference type="AlphaFoldDB" id="A0A1G7TSC9"/>
<feature type="transmembrane region" description="Helical" evidence="1">
    <location>
        <begin position="122"/>
        <end position="140"/>
    </location>
</feature>
<evidence type="ECO:0008006" key="4">
    <source>
        <dbReference type="Google" id="ProtNLM"/>
    </source>
</evidence>
<dbReference type="Proteomes" id="UP000198972">
    <property type="component" value="Unassembled WGS sequence"/>
</dbReference>